<keyword evidence="2" id="KW-1185">Reference proteome</keyword>
<dbReference type="AlphaFoldDB" id="A0A7W6RC16"/>
<comment type="caution">
    <text evidence="1">The sequence shown here is derived from an EMBL/GenBank/DDBJ whole genome shotgun (WGS) entry which is preliminary data.</text>
</comment>
<evidence type="ECO:0000313" key="1">
    <source>
        <dbReference type="EMBL" id="MBB4265650.1"/>
    </source>
</evidence>
<reference evidence="1 2" key="1">
    <citation type="submission" date="2020-08" db="EMBL/GenBank/DDBJ databases">
        <title>Genome sequencing of Purple Non-Sulfur Bacteria from various extreme environments.</title>
        <authorList>
            <person name="Mayer M."/>
        </authorList>
    </citation>
    <scope>NUCLEOTIDE SEQUENCE [LARGE SCALE GENOMIC DNA]</scope>
    <source>
        <strain evidence="1 2">JA131</strain>
    </source>
</reference>
<dbReference type="GO" id="GO:0016791">
    <property type="term" value="F:phosphatase activity"/>
    <property type="evidence" value="ECO:0007669"/>
    <property type="project" value="TreeGrafter"/>
</dbReference>
<sequence>MSPPVTVGIPVLDGLESVAADRDGLILDLWGVMHDGLTAYPGVVEALEAIRAAGLRTLLLTNAPRASASIVDSMADMGIAPDLYDGILSSGDAVREDLQARTDPAFAALGRRFWHLGPDRDRSMFEGLDLDQVETPEEATFVLNTGPWSFSETVADYQARLDRCRARALPMICANPDREIIREGKRVICAGALAARYAEMGGPVIDRGKPHPAIYDRVLERLGITDRRRVLAVGDGPHTDLKGAAAAGIDAVFVTGGLCAEALGLSAYGERPDPDRVAALCAAEGLAPIAAIPGLRW</sequence>
<dbReference type="NCBIfam" id="TIGR01459">
    <property type="entry name" value="HAD-SF-IIA-hyp4"/>
    <property type="match status" value="1"/>
</dbReference>
<dbReference type="Pfam" id="PF13242">
    <property type="entry name" value="Hydrolase_like"/>
    <property type="match status" value="1"/>
</dbReference>
<proteinExistence type="predicted"/>
<dbReference type="EMBL" id="JACIGK010000007">
    <property type="protein sequence ID" value="MBB4265650.1"/>
    <property type="molecule type" value="Genomic_DNA"/>
</dbReference>
<dbReference type="Gene3D" id="3.40.50.1000">
    <property type="entry name" value="HAD superfamily/HAD-like"/>
    <property type="match status" value="2"/>
</dbReference>
<dbReference type="NCBIfam" id="TIGR01460">
    <property type="entry name" value="HAD-SF-IIA"/>
    <property type="match status" value="1"/>
</dbReference>
<dbReference type="InterPro" id="IPR036412">
    <property type="entry name" value="HAD-like_sf"/>
</dbReference>
<name>A0A7W6RC16_9PROT</name>
<dbReference type="PANTHER" id="PTHR19288">
    <property type="entry name" value="4-NITROPHENYLPHOSPHATASE-RELATED"/>
    <property type="match status" value="1"/>
</dbReference>
<accession>A0A7W6RC16</accession>
<evidence type="ECO:0000313" key="2">
    <source>
        <dbReference type="Proteomes" id="UP000554286"/>
    </source>
</evidence>
<dbReference type="PANTHER" id="PTHR19288:SF90">
    <property type="entry name" value="OS08G0542600 PROTEIN"/>
    <property type="match status" value="1"/>
</dbReference>
<dbReference type="InterPro" id="IPR006357">
    <property type="entry name" value="HAD-SF_hydro_IIA"/>
</dbReference>
<organism evidence="1 2">
    <name type="scientific">Roseospira visakhapatnamensis</name>
    <dbReference type="NCBI Taxonomy" id="390880"/>
    <lineage>
        <taxon>Bacteria</taxon>
        <taxon>Pseudomonadati</taxon>
        <taxon>Pseudomonadota</taxon>
        <taxon>Alphaproteobacteria</taxon>
        <taxon>Rhodospirillales</taxon>
        <taxon>Rhodospirillaceae</taxon>
        <taxon>Roseospira</taxon>
    </lineage>
</organism>
<dbReference type="Pfam" id="PF13344">
    <property type="entry name" value="Hydrolase_6"/>
    <property type="match status" value="1"/>
</dbReference>
<dbReference type="InterPro" id="IPR006356">
    <property type="entry name" value="HAD-SF_hydro_IIA_hyp3"/>
</dbReference>
<dbReference type="SUPFAM" id="SSF56784">
    <property type="entry name" value="HAD-like"/>
    <property type="match status" value="1"/>
</dbReference>
<dbReference type="Proteomes" id="UP000554286">
    <property type="component" value="Unassembled WGS sequence"/>
</dbReference>
<protein>
    <submittedName>
        <fullName evidence="1">HAD superfamily hydrolase (TIGR01459 family)</fullName>
    </submittedName>
</protein>
<dbReference type="RefSeq" id="WP_425503021.1">
    <property type="nucleotide sequence ID" value="NZ_JACIGK010000007.1"/>
</dbReference>
<dbReference type="GO" id="GO:0005737">
    <property type="term" value="C:cytoplasm"/>
    <property type="evidence" value="ECO:0007669"/>
    <property type="project" value="TreeGrafter"/>
</dbReference>
<keyword evidence="1" id="KW-0378">Hydrolase</keyword>
<dbReference type="InterPro" id="IPR023214">
    <property type="entry name" value="HAD_sf"/>
</dbReference>
<dbReference type="CDD" id="cd07525">
    <property type="entry name" value="HAD_like"/>
    <property type="match status" value="1"/>
</dbReference>
<gene>
    <name evidence="1" type="ORF">GGD89_001272</name>
</gene>